<feature type="domain" description="Activator of Hsp90 ATPase homologue 1/2-like C-terminal" evidence="2">
    <location>
        <begin position="25"/>
        <end position="152"/>
    </location>
</feature>
<dbReference type="CDD" id="cd08899">
    <property type="entry name" value="SRPBCC_CalC_Aha1-like_6"/>
    <property type="match status" value="1"/>
</dbReference>
<evidence type="ECO:0000313" key="3">
    <source>
        <dbReference type="EMBL" id="MFD2265172.1"/>
    </source>
</evidence>
<dbReference type="Proteomes" id="UP001597295">
    <property type="component" value="Unassembled WGS sequence"/>
</dbReference>
<keyword evidence="4" id="KW-1185">Reference proteome</keyword>
<dbReference type="SUPFAM" id="SSF55961">
    <property type="entry name" value="Bet v1-like"/>
    <property type="match status" value="1"/>
</dbReference>
<dbReference type="InterPro" id="IPR023393">
    <property type="entry name" value="START-like_dom_sf"/>
</dbReference>
<sequence>MTILEDFGTLTAPDTVRLERLLPGPIDRVWSFITDSEKRRKWLAPGPMDLKVGGEVDLRFNHAELTGDKNTPAEFCKYDGSISQPGHIVAVEAPHLLTMTWGEGGSNPPSEVTFELSTKGDKVLMVITHKRIPNRGYMLSVSGGWHAHVGVLIDVLADREPRPFWKTIEALKVEYEQRIPA</sequence>
<name>A0ABW5DVN0_9PROT</name>
<evidence type="ECO:0000313" key="4">
    <source>
        <dbReference type="Proteomes" id="UP001597295"/>
    </source>
</evidence>
<proteinExistence type="inferred from homology"/>
<evidence type="ECO:0000256" key="1">
    <source>
        <dbReference type="ARBA" id="ARBA00006817"/>
    </source>
</evidence>
<gene>
    <name evidence="3" type="ORF">ACFSM5_19875</name>
</gene>
<dbReference type="Gene3D" id="3.30.530.20">
    <property type="match status" value="1"/>
</dbReference>
<dbReference type="RefSeq" id="WP_379878344.1">
    <property type="nucleotide sequence ID" value="NZ_JBHUIP010000016.1"/>
</dbReference>
<accession>A0ABW5DVN0</accession>
<reference evidence="4" key="1">
    <citation type="journal article" date="2019" name="Int. J. Syst. Evol. Microbiol.">
        <title>The Global Catalogue of Microorganisms (GCM) 10K type strain sequencing project: providing services to taxonomists for standard genome sequencing and annotation.</title>
        <authorList>
            <consortium name="The Broad Institute Genomics Platform"/>
            <consortium name="The Broad Institute Genome Sequencing Center for Infectious Disease"/>
            <person name="Wu L."/>
            <person name="Ma J."/>
        </authorList>
    </citation>
    <scope>NUCLEOTIDE SEQUENCE [LARGE SCALE GENOMIC DNA]</scope>
    <source>
        <strain evidence="4">CGMCC 1.19062</strain>
    </source>
</reference>
<comment type="similarity">
    <text evidence="1">Belongs to the AHA1 family.</text>
</comment>
<protein>
    <submittedName>
        <fullName evidence="3">SRPBCC family protein</fullName>
    </submittedName>
</protein>
<dbReference type="Pfam" id="PF08327">
    <property type="entry name" value="AHSA1"/>
    <property type="match status" value="1"/>
</dbReference>
<dbReference type="InterPro" id="IPR013538">
    <property type="entry name" value="ASHA1/2-like_C"/>
</dbReference>
<dbReference type="EMBL" id="JBHUIP010000016">
    <property type="protein sequence ID" value="MFD2265172.1"/>
    <property type="molecule type" value="Genomic_DNA"/>
</dbReference>
<evidence type="ECO:0000259" key="2">
    <source>
        <dbReference type="Pfam" id="PF08327"/>
    </source>
</evidence>
<organism evidence="3 4">
    <name type="scientific">Lacibacterium aquatile</name>
    <dbReference type="NCBI Taxonomy" id="1168082"/>
    <lineage>
        <taxon>Bacteria</taxon>
        <taxon>Pseudomonadati</taxon>
        <taxon>Pseudomonadota</taxon>
        <taxon>Alphaproteobacteria</taxon>
        <taxon>Rhodospirillales</taxon>
        <taxon>Rhodospirillaceae</taxon>
    </lineage>
</organism>
<comment type="caution">
    <text evidence="3">The sequence shown here is derived from an EMBL/GenBank/DDBJ whole genome shotgun (WGS) entry which is preliminary data.</text>
</comment>